<reference evidence="1 2" key="1">
    <citation type="journal article" date="2018" name="BMC Genomics">
        <title>Genomic comparison of Trypanosoma conorhini and Trypanosoma rangeli to Trypanosoma cruzi strains of high and low virulence.</title>
        <authorList>
            <person name="Bradwell K.R."/>
            <person name="Koparde V.N."/>
            <person name="Matveyev A.V."/>
            <person name="Serrano M.G."/>
            <person name="Alves J.M."/>
            <person name="Parikh H."/>
            <person name="Huang B."/>
            <person name="Lee V."/>
            <person name="Espinosa-Alvarez O."/>
            <person name="Ortiz P.A."/>
            <person name="Costa-Martins A.G."/>
            <person name="Teixeira M.M."/>
            <person name="Buck G.A."/>
        </authorList>
    </citation>
    <scope>NUCLEOTIDE SEQUENCE [LARGE SCALE GENOMIC DNA]</scope>
    <source>
        <strain evidence="1 2">025E</strain>
    </source>
</reference>
<dbReference type="RefSeq" id="XP_029231656.1">
    <property type="nucleotide sequence ID" value="XM_029368110.1"/>
</dbReference>
<dbReference type="GeneID" id="40314783"/>
<protein>
    <submittedName>
        <fullName evidence="1">Uncharacterized protein</fullName>
    </submittedName>
</protein>
<evidence type="ECO:0000313" key="2">
    <source>
        <dbReference type="Proteomes" id="UP000284403"/>
    </source>
</evidence>
<dbReference type="EMBL" id="MKKU01000041">
    <property type="protein sequence ID" value="RNF26450.1"/>
    <property type="molecule type" value="Genomic_DNA"/>
</dbReference>
<keyword evidence="2" id="KW-1185">Reference proteome</keyword>
<dbReference type="OrthoDB" id="272625at2759"/>
<dbReference type="AlphaFoldDB" id="A0A3R7PX00"/>
<gene>
    <name evidence="1" type="ORF">Tco025E_01172</name>
</gene>
<accession>A0A3R7PX00</accession>
<name>A0A3R7PX00_9TRYP</name>
<proteinExistence type="predicted"/>
<comment type="caution">
    <text evidence="1">The sequence shown here is derived from an EMBL/GenBank/DDBJ whole genome shotgun (WGS) entry which is preliminary data.</text>
</comment>
<evidence type="ECO:0000313" key="1">
    <source>
        <dbReference type="EMBL" id="RNF26450.1"/>
    </source>
</evidence>
<dbReference type="Proteomes" id="UP000284403">
    <property type="component" value="Unassembled WGS sequence"/>
</dbReference>
<sequence>MTEVAASVMDTHALSVRLDEVLHLFATREEDKSDNTKLLSEVAVLTQAVEAMVASMSAAAATKEGGVSPPVKTLEELRFLGSSCWNMTVRHSPREDSLDERVLKSSLRNFATKAFLLGNYAYAPRDVSHSYFAHHPREAEQCVLMCLKASRDLSLCGVAGSAKELLSVGETVASYIRAGVKNSLAHLKHRNMSWEFAYTDMDITWNLRHYQESCEAAKKLAQMLLKDHDLLREHREAFFRFVFTVGNSTLPLSEEQYMRDMLQSSLEVQNHFQRAGRSDPSHHDLMLHGATMEQLALSWLREGKATEALSWAVEADAALHSSTSALLRLTATAKAGMETEAVALLHQYVHRSDASVDDAVAACFEVHNLLVETKEGSIEGMRLLYSKAKGKSSSEVVAFRLTQLLLHNGSLASCKEALHILQNEGIDFEEARHRRYCFLWIWELADTAEFAPLQLVDCLETALRFKDCASDTELDAIYLRLCTEYITQSEDSEKPSNALTRAKHILLDYTSGRNPQCPFAHTLLFKVAVLEANEGDLETELNRLLLCQPAELVMPALCTALNYSLRRGYLHGVSVVITRALFSSAPVPDYPTELELLRVYVASLLGRACDCTDEQLRVVTERFQRLLSDECATLALSHDEVTWWVQAFLILGSEFTDGPNPTSVFLFRAAMLVALQDPAPGEGASRAFLISALLCMLEDEFQLFATGSPQITPGELEEQLRVCKESVASLPDMNHRLTFLLAEAEGHLRRPSAETPEHIQRIVDELSTLPATFKDHEALAEGSSFMALQYASEYPFLHGVTIKLYMRAVSLAMNDIAASLKCDDSSAEKCTGHVTDALSCLYKAFTLAFDRTEQLSVVQRLMELMSLSVEDVTVASFIKHSNAVRAVTNHPLSFVRPFLEYFTVEAWNNSVFYLILTETAKQAEWAHVAWTLVETLPDTSSVASALLALKAITTV</sequence>
<organism evidence="1 2">
    <name type="scientific">Trypanosoma conorhini</name>
    <dbReference type="NCBI Taxonomy" id="83891"/>
    <lineage>
        <taxon>Eukaryota</taxon>
        <taxon>Discoba</taxon>
        <taxon>Euglenozoa</taxon>
        <taxon>Kinetoplastea</taxon>
        <taxon>Metakinetoplastina</taxon>
        <taxon>Trypanosomatida</taxon>
        <taxon>Trypanosomatidae</taxon>
        <taxon>Trypanosoma</taxon>
    </lineage>
</organism>